<reference evidence="1" key="1">
    <citation type="submission" date="2014-11" db="EMBL/GenBank/DDBJ databases">
        <authorList>
            <person name="Amaro Gonzalez C."/>
        </authorList>
    </citation>
    <scope>NUCLEOTIDE SEQUENCE</scope>
</reference>
<dbReference type="AlphaFoldDB" id="A0A0E9UZB6"/>
<reference evidence="1" key="2">
    <citation type="journal article" date="2015" name="Fish Shellfish Immunol.">
        <title>Early steps in the European eel (Anguilla anguilla)-Vibrio vulnificus interaction in the gills: Role of the RtxA13 toxin.</title>
        <authorList>
            <person name="Callol A."/>
            <person name="Pajuelo D."/>
            <person name="Ebbesson L."/>
            <person name="Teles M."/>
            <person name="MacKenzie S."/>
            <person name="Amaro C."/>
        </authorList>
    </citation>
    <scope>NUCLEOTIDE SEQUENCE</scope>
</reference>
<accession>A0A0E9UZB6</accession>
<organism evidence="1">
    <name type="scientific">Anguilla anguilla</name>
    <name type="common">European freshwater eel</name>
    <name type="synonym">Muraena anguilla</name>
    <dbReference type="NCBI Taxonomy" id="7936"/>
    <lineage>
        <taxon>Eukaryota</taxon>
        <taxon>Metazoa</taxon>
        <taxon>Chordata</taxon>
        <taxon>Craniata</taxon>
        <taxon>Vertebrata</taxon>
        <taxon>Euteleostomi</taxon>
        <taxon>Actinopterygii</taxon>
        <taxon>Neopterygii</taxon>
        <taxon>Teleostei</taxon>
        <taxon>Anguilliformes</taxon>
        <taxon>Anguillidae</taxon>
        <taxon>Anguilla</taxon>
    </lineage>
</organism>
<proteinExistence type="predicted"/>
<protein>
    <submittedName>
        <fullName evidence="1">Uncharacterized protein</fullName>
    </submittedName>
</protein>
<sequence length="28" mass="3331">MMQPSDTGCFLIINHRYYQHLFITGCLQ</sequence>
<evidence type="ECO:0000313" key="1">
    <source>
        <dbReference type="EMBL" id="JAH70303.1"/>
    </source>
</evidence>
<name>A0A0E9UZB6_ANGAN</name>
<dbReference type="EMBL" id="GBXM01038274">
    <property type="protein sequence ID" value="JAH70303.1"/>
    <property type="molecule type" value="Transcribed_RNA"/>
</dbReference>